<dbReference type="EMBL" id="CP036279">
    <property type="protein sequence ID" value="QDU63187.1"/>
    <property type="molecule type" value="Genomic_DNA"/>
</dbReference>
<comment type="similarity">
    <text evidence="1 7">Belongs to the endoribonuclease YbeY family.</text>
</comment>
<gene>
    <name evidence="7 9" type="primary">ybeY</name>
    <name evidence="9" type="ORF">Pan216_40620</name>
</gene>
<dbReference type="AlphaFoldDB" id="A0A518B888"/>
<dbReference type="InterPro" id="IPR002036">
    <property type="entry name" value="YbeY"/>
</dbReference>
<dbReference type="NCBIfam" id="TIGR00043">
    <property type="entry name" value="rRNA maturation RNase YbeY"/>
    <property type="match status" value="1"/>
</dbReference>
<feature type="region of interest" description="Disordered" evidence="8">
    <location>
        <begin position="124"/>
        <end position="164"/>
    </location>
</feature>
<evidence type="ECO:0000256" key="2">
    <source>
        <dbReference type="ARBA" id="ARBA00022722"/>
    </source>
</evidence>
<dbReference type="PANTHER" id="PTHR46986:SF1">
    <property type="entry name" value="ENDORIBONUCLEASE YBEY, CHLOROPLASTIC"/>
    <property type="match status" value="1"/>
</dbReference>
<dbReference type="InterPro" id="IPR023091">
    <property type="entry name" value="MetalPrtase_cat_dom_sf_prd"/>
</dbReference>
<feature type="binding site" evidence="7">
    <location>
        <position position="112"/>
    </location>
    <ligand>
        <name>Zn(2+)</name>
        <dbReference type="ChEBI" id="CHEBI:29105"/>
        <note>catalytic</note>
    </ligand>
</feature>
<dbReference type="GO" id="GO:0008270">
    <property type="term" value="F:zinc ion binding"/>
    <property type="evidence" value="ECO:0007669"/>
    <property type="project" value="UniProtKB-UniRule"/>
</dbReference>
<dbReference type="RefSeq" id="WP_145260458.1">
    <property type="nucleotide sequence ID" value="NZ_CP036279.1"/>
</dbReference>
<dbReference type="Proteomes" id="UP000317093">
    <property type="component" value="Chromosome"/>
</dbReference>
<dbReference type="Gene3D" id="3.40.390.30">
    <property type="entry name" value="Metalloproteases ('zincins'), catalytic domain"/>
    <property type="match status" value="1"/>
</dbReference>
<dbReference type="Pfam" id="PF02130">
    <property type="entry name" value="YbeY"/>
    <property type="match status" value="1"/>
</dbReference>
<reference evidence="9 10" key="1">
    <citation type="submission" date="2019-02" db="EMBL/GenBank/DDBJ databases">
        <title>Deep-cultivation of Planctomycetes and their phenomic and genomic characterization uncovers novel biology.</title>
        <authorList>
            <person name="Wiegand S."/>
            <person name="Jogler M."/>
            <person name="Boedeker C."/>
            <person name="Pinto D."/>
            <person name="Vollmers J."/>
            <person name="Rivas-Marin E."/>
            <person name="Kohn T."/>
            <person name="Peeters S.H."/>
            <person name="Heuer A."/>
            <person name="Rast P."/>
            <person name="Oberbeckmann S."/>
            <person name="Bunk B."/>
            <person name="Jeske O."/>
            <person name="Meyerdierks A."/>
            <person name="Storesund J.E."/>
            <person name="Kallscheuer N."/>
            <person name="Luecker S."/>
            <person name="Lage O.M."/>
            <person name="Pohl T."/>
            <person name="Merkel B.J."/>
            <person name="Hornburger P."/>
            <person name="Mueller R.-W."/>
            <person name="Bruemmer F."/>
            <person name="Labrenz M."/>
            <person name="Spormann A.M."/>
            <person name="Op den Camp H."/>
            <person name="Overmann J."/>
            <person name="Amann R."/>
            <person name="Jetten M.S.M."/>
            <person name="Mascher T."/>
            <person name="Medema M.H."/>
            <person name="Devos D.P."/>
            <person name="Kaster A.-K."/>
            <person name="Ovreas L."/>
            <person name="Rohde M."/>
            <person name="Galperin M.Y."/>
            <person name="Jogler C."/>
        </authorList>
    </citation>
    <scope>NUCLEOTIDE SEQUENCE [LARGE SCALE GENOMIC DNA]</scope>
    <source>
        <strain evidence="9 10">Pan216</strain>
    </source>
</reference>
<comment type="cofactor">
    <cofactor evidence="7">
        <name>Zn(2+)</name>
        <dbReference type="ChEBI" id="CHEBI:29105"/>
    </cofactor>
    <text evidence="7">Binds 1 zinc ion.</text>
</comment>
<keyword evidence="3 7" id="KW-0479">Metal-binding</keyword>
<evidence type="ECO:0000256" key="4">
    <source>
        <dbReference type="ARBA" id="ARBA00022759"/>
    </source>
</evidence>
<evidence type="ECO:0000256" key="3">
    <source>
        <dbReference type="ARBA" id="ARBA00022723"/>
    </source>
</evidence>
<dbReference type="PANTHER" id="PTHR46986">
    <property type="entry name" value="ENDORIBONUCLEASE YBEY, CHLOROPLASTIC"/>
    <property type="match status" value="1"/>
</dbReference>
<evidence type="ECO:0000256" key="6">
    <source>
        <dbReference type="ARBA" id="ARBA00022833"/>
    </source>
</evidence>
<evidence type="ECO:0000256" key="1">
    <source>
        <dbReference type="ARBA" id="ARBA00010875"/>
    </source>
</evidence>
<dbReference type="GO" id="GO:0006364">
    <property type="term" value="P:rRNA processing"/>
    <property type="evidence" value="ECO:0007669"/>
    <property type="project" value="UniProtKB-UniRule"/>
</dbReference>
<dbReference type="OrthoDB" id="9807740at2"/>
<keyword evidence="4 7" id="KW-0255">Endonuclease</keyword>
<dbReference type="EC" id="3.1.-.-" evidence="7"/>
<dbReference type="GO" id="GO:0005737">
    <property type="term" value="C:cytoplasm"/>
    <property type="evidence" value="ECO:0007669"/>
    <property type="project" value="UniProtKB-SubCell"/>
</dbReference>
<keyword evidence="7" id="KW-0690">Ribosome biogenesis</keyword>
<dbReference type="HAMAP" id="MF_00009">
    <property type="entry name" value="Endoribonucl_YbeY"/>
    <property type="match status" value="1"/>
</dbReference>
<protein>
    <recommendedName>
        <fullName evidence="7">Endoribonuclease YbeY</fullName>
        <ecNumber evidence="7">3.1.-.-</ecNumber>
    </recommendedName>
</protein>
<feature type="binding site" evidence="7">
    <location>
        <position position="108"/>
    </location>
    <ligand>
        <name>Zn(2+)</name>
        <dbReference type="ChEBI" id="CHEBI:29105"/>
        <note>catalytic</note>
    </ligand>
</feature>
<keyword evidence="7" id="KW-0698">rRNA processing</keyword>
<accession>A0A518B888</accession>
<keyword evidence="2 7" id="KW-0540">Nuclease</keyword>
<sequence>MINVDIADRQDSLGVDDQWFVGLAQHVLEAQEVSAAEISIALVGDQESWDLNRRYLEHDFPTDVITFPLSEPGEPLHGELVVNTDYARRSSEDYDWSAFMELGLYVVHGILHLCGYDDHEESDAAAMSERQQSLLHAYHEKTGRDGSRSSSLPTNNKGHHSLPE</sequence>
<evidence type="ECO:0000256" key="8">
    <source>
        <dbReference type="SAM" id="MobiDB-lite"/>
    </source>
</evidence>
<keyword evidence="10" id="KW-1185">Reference proteome</keyword>
<evidence type="ECO:0000256" key="5">
    <source>
        <dbReference type="ARBA" id="ARBA00022801"/>
    </source>
</evidence>
<evidence type="ECO:0000256" key="7">
    <source>
        <dbReference type="HAMAP-Rule" id="MF_00009"/>
    </source>
</evidence>
<dbReference type="KEGG" id="knv:Pan216_40620"/>
<keyword evidence="7" id="KW-0963">Cytoplasm</keyword>
<evidence type="ECO:0000313" key="10">
    <source>
        <dbReference type="Proteomes" id="UP000317093"/>
    </source>
</evidence>
<dbReference type="GO" id="GO:0004521">
    <property type="term" value="F:RNA endonuclease activity"/>
    <property type="evidence" value="ECO:0007669"/>
    <property type="project" value="UniProtKB-UniRule"/>
</dbReference>
<keyword evidence="5 7" id="KW-0378">Hydrolase</keyword>
<proteinExistence type="inferred from homology"/>
<dbReference type="SUPFAM" id="SSF55486">
    <property type="entry name" value="Metalloproteases ('zincins'), catalytic domain"/>
    <property type="match status" value="1"/>
</dbReference>
<name>A0A518B888_9BACT</name>
<dbReference type="GO" id="GO:0004222">
    <property type="term" value="F:metalloendopeptidase activity"/>
    <property type="evidence" value="ECO:0007669"/>
    <property type="project" value="InterPro"/>
</dbReference>
<feature type="binding site" evidence="7">
    <location>
        <position position="118"/>
    </location>
    <ligand>
        <name>Zn(2+)</name>
        <dbReference type="ChEBI" id="CHEBI:29105"/>
        <note>catalytic</note>
    </ligand>
</feature>
<comment type="subcellular location">
    <subcellularLocation>
        <location evidence="7">Cytoplasm</location>
    </subcellularLocation>
</comment>
<evidence type="ECO:0000313" key="9">
    <source>
        <dbReference type="EMBL" id="QDU63187.1"/>
    </source>
</evidence>
<organism evidence="9 10">
    <name type="scientific">Kolteria novifilia</name>
    <dbReference type="NCBI Taxonomy" id="2527975"/>
    <lineage>
        <taxon>Bacteria</taxon>
        <taxon>Pseudomonadati</taxon>
        <taxon>Planctomycetota</taxon>
        <taxon>Planctomycetia</taxon>
        <taxon>Kolteriales</taxon>
        <taxon>Kolteriaceae</taxon>
        <taxon>Kolteria</taxon>
    </lineage>
</organism>
<feature type="compositionally biased region" description="Basic and acidic residues" evidence="8">
    <location>
        <begin position="137"/>
        <end position="147"/>
    </location>
</feature>
<comment type="function">
    <text evidence="7">Single strand-specific metallo-endoribonuclease involved in late-stage 70S ribosome quality control and in maturation of the 3' terminus of the 16S rRNA.</text>
</comment>
<keyword evidence="6 7" id="KW-0862">Zinc</keyword>